<evidence type="ECO:0000313" key="2">
    <source>
        <dbReference type="Proteomes" id="UP000735302"/>
    </source>
</evidence>
<protein>
    <submittedName>
        <fullName evidence="1">Nipped-b-like protein</fullName>
    </submittedName>
</protein>
<feature type="non-terminal residue" evidence="1">
    <location>
        <position position="1"/>
    </location>
</feature>
<gene>
    <name evidence="1" type="ORF">PoB_000668000</name>
</gene>
<comment type="caution">
    <text evidence="1">The sequence shown here is derived from an EMBL/GenBank/DDBJ whole genome shotgun (WGS) entry which is preliminary data.</text>
</comment>
<keyword evidence="2" id="KW-1185">Reference proteome</keyword>
<sequence>VLNIVRFSSFSRKIHRYSPTEAAKVYEKPLNRKTLPIFEPQHTLEILRSVYDEDTRSEEEKRQKLVEDYLEVWFLN</sequence>
<reference evidence="1 2" key="1">
    <citation type="journal article" date="2021" name="Elife">
        <title>Chloroplast acquisition without the gene transfer in kleptoplastic sea slugs, Plakobranchus ocellatus.</title>
        <authorList>
            <person name="Maeda T."/>
            <person name="Takahashi S."/>
            <person name="Yoshida T."/>
            <person name="Shimamura S."/>
            <person name="Takaki Y."/>
            <person name="Nagai Y."/>
            <person name="Toyoda A."/>
            <person name="Suzuki Y."/>
            <person name="Arimoto A."/>
            <person name="Ishii H."/>
            <person name="Satoh N."/>
            <person name="Nishiyama T."/>
            <person name="Hasebe M."/>
            <person name="Maruyama T."/>
            <person name="Minagawa J."/>
            <person name="Obokata J."/>
            <person name="Shigenobu S."/>
        </authorList>
    </citation>
    <scope>NUCLEOTIDE SEQUENCE [LARGE SCALE GENOMIC DNA]</scope>
</reference>
<proteinExistence type="predicted"/>
<evidence type="ECO:0000313" key="1">
    <source>
        <dbReference type="EMBL" id="GFN80174.1"/>
    </source>
</evidence>
<name>A0AAV3YBP5_9GAST</name>
<dbReference type="Proteomes" id="UP000735302">
    <property type="component" value="Unassembled WGS sequence"/>
</dbReference>
<organism evidence="1 2">
    <name type="scientific">Plakobranchus ocellatus</name>
    <dbReference type="NCBI Taxonomy" id="259542"/>
    <lineage>
        <taxon>Eukaryota</taxon>
        <taxon>Metazoa</taxon>
        <taxon>Spiralia</taxon>
        <taxon>Lophotrochozoa</taxon>
        <taxon>Mollusca</taxon>
        <taxon>Gastropoda</taxon>
        <taxon>Heterobranchia</taxon>
        <taxon>Euthyneura</taxon>
        <taxon>Panpulmonata</taxon>
        <taxon>Sacoglossa</taxon>
        <taxon>Placobranchoidea</taxon>
        <taxon>Plakobranchidae</taxon>
        <taxon>Plakobranchus</taxon>
    </lineage>
</organism>
<accession>A0AAV3YBP5</accession>
<dbReference type="EMBL" id="BLXT01000801">
    <property type="protein sequence ID" value="GFN80174.1"/>
    <property type="molecule type" value="Genomic_DNA"/>
</dbReference>
<dbReference type="AlphaFoldDB" id="A0AAV3YBP5"/>